<dbReference type="RefSeq" id="WP_158435061.1">
    <property type="nucleotide sequence ID" value="NZ_CP103305.1"/>
</dbReference>
<reference evidence="1" key="1">
    <citation type="submission" date="2022-08" db="EMBL/GenBank/DDBJ databases">
        <title>Dynamic responses of ammonia-oxidizing microbial communities induced by reactive oxygen species (ROS) in fluctuating redox aquifers.</title>
        <authorList>
            <person name="Wang P."/>
            <person name="Wang H."/>
        </authorList>
    </citation>
    <scope>NUCLEOTIDE SEQUENCE</scope>
    <source>
        <strain evidence="1">PLX03</strain>
    </source>
</reference>
<protein>
    <submittedName>
        <fullName evidence="1">Uncharacterized protein</fullName>
    </submittedName>
</protein>
<dbReference type="EMBL" id="CP103305">
    <property type="protein sequence ID" value="UVS69761.1"/>
    <property type="molecule type" value="Genomic_DNA"/>
</dbReference>
<name>A0A977IFF5_9ARCH</name>
<accession>A0A977IFF5</accession>
<proteinExistence type="predicted"/>
<dbReference type="AlphaFoldDB" id="A0A977IFF5"/>
<evidence type="ECO:0000313" key="1">
    <source>
        <dbReference type="EMBL" id="UVS69761.1"/>
    </source>
</evidence>
<organism evidence="1">
    <name type="scientific">Nitrososphaera viennensis</name>
    <dbReference type="NCBI Taxonomy" id="1034015"/>
    <lineage>
        <taxon>Archaea</taxon>
        <taxon>Nitrososphaerota</taxon>
        <taxon>Nitrososphaeria</taxon>
        <taxon>Nitrososphaerales</taxon>
        <taxon>Nitrososphaeraceae</taxon>
        <taxon>Nitrososphaera</taxon>
    </lineage>
</organism>
<gene>
    <name evidence="1" type="ORF">NWT39_02995</name>
</gene>
<sequence length="49" mass="5605">MNLSRGVKKDLSIETFDSTSDSETELVICEVNAKPEFTLARIEKGIYYY</sequence>
<dbReference type="Proteomes" id="UP001059771">
    <property type="component" value="Chromosome"/>
</dbReference>
<dbReference type="GeneID" id="74945870"/>